<dbReference type="PANTHER" id="PTHR30273:SF2">
    <property type="entry name" value="PROTEIN FECR"/>
    <property type="match status" value="1"/>
</dbReference>
<keyword evidence="1" id="KW-0812">Transmembrane</keyword>
<dbReference type="FunFam" id="2.60.120.1440:FF:000001">
    <property type="entry name" value="Putative anti-sigma factor"/>
    <property type="match status" value="1"/>
</dbReference>
<dbReference type="AlphaFoldDB" id="F4C9B1"/>
<dbReference type="Pfam" id="PF16344">
    <property type="entry name" value="FecR_C"/>
    <property type="match status" value="1"/>
</dbReference>
<feature type="transmembrane region" description="Helical" evidence="1">
    <location>
        <begin position="107"/>
        <end position="128"/>
    </location>
</feature>
<evidence type="ECO:0000259" key="2">
    <source>
        <dbReference type="Pfam" id="PF04773"/>
    </source>
</evidence>
<proteinExistence type="predicted"/>
<dbReference type="Gene3D" id="2.60.120.1440">
    <property type="match status" value="1"/>
</dbReference>
<dbReference type="Gene3D" id="3.55.50.30">
    <property type="match status" value="1"/>
</dbReference>
<keyword evidence="1" id="KW-0472">Membrane</keyword>
<dbReference type="InterPro" id="IPR006860">
    <property type="entry name" value="FecR"/>
</dbReference>
<organism evidence="4">
    <name type="scientific">Sphingobacterium sp. (strain 21)</name>
    <dbReference type="NCBI Taxonomy" id="743722"/>
    <lineage>
        <taxon>Bacteria</taxon>
        <taxon>Pseudomonadati</taxon>
        <taxon>Bacteroidota</taxon>
        <taxon>Sphingobacteriia</taxon>
        <taxon>Sphingobacteriales</taxon>
        <taxon>Sphingobacteriaceae</taxon>
        <taxon>Sphingobacterium</taxon>
    </lineage>
</organism>
<name>F4C9B1_SPHS2</name>
<protein>
    <submittedName>
        <fullName evidence="4">Anti-FecI sigma factor, FecR</fullName>
    </submittedName>
</protein>
<evidence type="ECO:0000259" key="3">
    <source>
        <dbReference type="Pfam" id="PF16344"/>
    </source>
</evidence>
<dbReference type="GO" id="GO:0016989">
    <property type="term" value="F:sigma factor antagonist activity"/>
    <property type="evidence" value="ECO:0007669"/>
    <property type="project" value="TreeGrafter"/>
</dbReference>
<dbReference type="HOGENOM" id="CLU_050192_2_3_10"/>
<dbReference type="InterPro" id="IPR032508">
    <property type="entry name" value="FecR_C"/>
</dbReference>
<dbReference type="PANTHER" id="PTHR30273">
    <property type="entry name" value="PERIPLASMIC SIGNAL SENSOR AND SIGMA FACTOR ACTIVATOR FECR-RELATED"/>
    <property type="match status" value="1"/>
</dbReference>
<dbReference type="STRING" id="743722.Sph21_1878"/>
<feature type="domain" description="Protein FecR C-terminal" evidence="3">
    <location>
        <begin position="291"/>
        <end position="359"/>
    </location>
</feature>
<evidence type="ECO:0000313" key="4">
    <source>
        <dbReference type="EMBL" id="ADZ78438.1"/>
    </source>
</evidence>
<feature type="domain" description="FecR protein" evidence="2">
    <location>
        <begin position="138"/>
        <end position="231"/>
    </location>
</feature>
<dbReference type="Pfam" id="PF04773">
    <property type="entry name" value="FecR"/>
    <property type="match status" value="1"/>
</dbReference>
<reference evidence="4" key="1">
    <citation type="submission" date="2011-03" db="EMBL/GenBank/DDBJ databases">
        <title>Complete sequence of Sphingobacterium sp. 21.</title>
        <authorList>
            <consortium name="US DOE Joint Genome Institute"/>
            <person name="Lucas S."/>
            <person name="Copeland A."/>
            <person name="Lapidus A."/>
            <person name="Cheng J.-F."/>
            <person name="Goodwin L."/>
            <person name="Pitluck S."/>
            <person name="Davenport K."/>
            <person name="Detter J.C."/>
            <person name="Han C."/>
            <person name="Tapia R."/>
            <person name="Land M."/>
            <person name="Hauser L."/>
            <person name="Kyrpides N."/>
            <person name="Ivanova N."/>
            <person name="Ovchinnikova G."/>
            <person name="Pagani I."/>
            <person name="Siebers A.K."/>
            <person name="Allgaier M."/>
            <person name="Thelen M.P."/>
            <person name="Hugenholtz P."/>
            <person name="Woyke T."/>
        </authorList>
    </citation>
    <scope>NUCLEOTIDE SEQUENCE</scope>
    <source>
        <strain evidence="4">21</strain>
    </source>
</reference>
<dbReference type="PATRIC" id="fig|743722.3.peg.2006"/>
<accession>F4C9B1</accession>
<keyword evidence="1" id="KW-1133">Transmembrane helix</keyword>
<dbReference type="PIRSF" id="PIRSF018266">
    <property type="entry name" value="FecR"/>
    <property type="match status" value="1"/>
</dbReference>
<gene>
    <name evidence="4" type="ordered locus">Sph21_1878</name>
</gene>
<sequence>MYAFPVKKLSVKIRTGFLFESLPFYFMLHQRFEYLLAKELSDQLTVEEAAELTDLLESSSELKAEYQLLHQYWNRKETSSERDKDLFNKVLSKIELPAAPKKLIPSFLWRLTAAAAVLVLVSLAFWFYQMAWNPDQEVSTANQQRTWVLEDGTSVTLNAASSLTYPKAFDSLTREVYLVGEAFFKVAKDEKRPFIVRTHHAHLKVLGTSFNLRAYPDENKTETSLIEGAVEVSLKGEAGKTVRLQPSEKLTIYNSVAKEVAPSKQIIERSSISFFHPKDTLSIETSWLDNKLVFKNTPFEELARTLERKYGVEIEFQGKRAPALRFNAVFEKEDIGQILRALKMASNFSYQQASDKIMIYD</sequence>
<dbReference type="eggNOG" id="COG3712">
    <property type="taxonomic scope" value="Bacteria"/>
</dbReference>
<dbReference type="InterPro" id="IPR012373">
    <property type="entry name" value="Ferrdict_sens_TM"/>
</dbReference>
<evidence type="ECO:0000256" key="1">
    <source>
        <dbReference type="SAM" id="Phobius"/>
    </source>
</evidence>
<dbReference type="EMBL" id="CP002584">
    <property type="protein sequence ID" value="ADZ78438.1"/>
    <property type="molecule type" value="Genomic_DNA"/>
</dbReference>
<dbReference type="KEGG" id="shg:Sph21_1878"/>